<dbReference type="PANTHER" id="PTHR31721">
    <property type="entry name" value="OS06G0710300 PROTEIN"/>
    <property type="match status" value="1"/>
</dbReference>
<evidence type="ECO:0000313" key="3">
    <source>
        <dbReference type="Proteomes" id="UP000643554"/>
    </source>
</evidence>
<dbReference type="Pfam" id="PF03350">
    <property type="entry name" value="UPF0114"/>
    <property type="match status" value="1"/>
</dbReference>
<organism evidence="2 3">
    <name type="scientific">Methanothermococcus okinawensis</name>
    <dbReference type="NCBI Taxonomy" id="155863"/>
    <lineage>
        <taxon>Archaea</taxon>
        <taxon>Methanobacteriati</taxon>
        <taxon>Methanobacteriota</taxon>
        <taxon>Methanomada group</taxon>
        <taxon>Methanococci</taxon>
        <taxon>Methanococcales</taxon>
        <taxon>Methanococcaceae</taxon>
        <taxon>Methanothermococcus</taxon>
    </lineage>
</organism>
<feature type="transmembrane region" description="Helical" evidence="1">
    <location>
        <begin position="20"/>
        <end position="46"/>
    </location>
</feature>
<feature type="transmembrane region" description="Helical" evidence="1">
    <location>
        <begin position="148"/>
        <end position="165"/>
    </location>
</feature>
<comment type="caution">
    <text evidence="2">The sequence shown here is derived from an EMBL/GenBank/DDBJ whole genome shotgun (WGS) entry which is preliminary data.</text>
</comment>
<gene>
    <name evidence="2" type="ORF">EYH15_02515</name>
</gene>
<dbReference type="PIRSF" id="PIRSF026509">
    <property type="entry name" value="UCP026509"/>
    <property type="match status" value="1"/>
</dbReference>
<sequence length="173" mass="19804">MKRNILEVIFKETLWKCRLIAILAVIFGMVGSIALFLIASYDIVIISKKVYMFFFGGYRPLNFHEILIEKIIGAVHLYLVAVVMLIFSFGIYELFISEIDDKEGNKILTIHSLDELKDKLGKVVVMVLIIGFFKRVMNIDYSNPMEMMFLAGSILMLSLALHFMHKPFSKGGQ</sequence>
<dbReference type="PANTHER" id="PTHR31721:SF4">
    <property type="entry name" value="OS06G0710300 PROTEIN"/>
    <property type="match status" value="1"/>
</dbReference>
<proteinExistence type="predicted"/>
<dbReference type="Proteomes" id="UP000643554">
    <property type="component" value="Unassembled WGS sequence"/>
</dbReference>
<evidence type="ECO:0000256" key="1">
    <source>
        <dbReference type="SAM" id="Phobius"/>
    </source>
</evidence>
<dbReference type="AlphaFoldDB" id="A0A833E122"/>
<feature type="transmembrane region" description="Helical" evidence="1">
    <location>
        <begin position="67"/>
        <end position="92"/>
    </location>
</feature>
<accession>A0A833E122</accession>
<keyword evidence="1" id="KW-0812">Transmembrane</keyword>
<keyword evidence="1" id="KW-1133">Transmembrane helix</keyword>
<protein>
    <submittedName>
        <fullName evidence="2">YqhA family protein</fullName>
    </submittedName>
</protein>
<dbReference type="EMBL" id="DQUI01000045">
    <property type="protein sequence ID" value="HIP84346.1"/>
    <property type="molecule type" value="Genomic_DNA"/>
</dbReference>
<evidence type="ECO:0000313" key="2">
    <source>
        <dbReference type="EMBL" id="HIP84346.1"/>
    </source>
</evidence>
<keyword evidence="1" id="KW-0472">Membrane</keyword>
<dbReference type="InterPro" id="IPR005134">
    <property type="entry name" value="UPF0114"/>
</dbReference>
<name>A0A833E122_9EURY</name>
<reference evidence="2" key="1">
    <citation type="journal article" date="2020" name="ISME J.">
        <title>Gammaproteobacteria mediating utilization of methyl-, sulfur- and petroleum organic compounds in deep ocean hydrothermal plumes.</title>
        <authorList>
            <person name="Zhou Z."/>
            <person name="Liu Y."/>
            <person name="Pan J."/>
            <person name="Cron B.R."/>
            <person name="Toner B.M."/>
            <person name="Anantharaman K."/>
            <person name="Breier J.A."/>
            <person name="Dick G.J."/>
            <person name="Li M."/>
        </authorList>
    </citation>
    <scope>NUCLEOTIDE SEQUENCE</scope>
    <source>
        <strain evidence="2">SZUA-1453</strain>
    </source>
</reference>